<organism evidence="1 2">
    <name type="scientific">Persephonella hydrogeniphila</name>
    <dbReference type="NCBI Taxonomy" id="198703"/>
    <lineage>
        <taxon>Bacteria</taxon>
        <taxon>Pseudomonadati</taxon>
        <taxon>Aquificota</taxon>
        <taxon>Aquificia</taxon>
        <taxon>Aquificales</taxon>
        <taxon>Hydrogenothermaceae</taxon>
        <taxon>Persephonella</taxon>
    </lineage>
</organism>
<protein>
    <recommendedName>
        <fullName evidence="3">PIN domain-containing protein</fullName>
    </recommendedName>
</protein>
<keyword evidence="2" id="KW-1185">Reference proteome</keyword>
<reference evidence="2" key="1">
    <citation type="submission" date="2017-09" db="EMBL/GenBank/DDBJ databases">
        <authorList>
            <person name="Varghese N."/>
            <person name="Submissions S."/>
        </authorList>
    </citation>
    <scope>NUCLEOTIDE SEQUENCE [LARGE SCALE GENOMIC DNA]</scope>
    <source>
        <strain evidence="2">DSM 15103</strain>
    </source>
</reference>
<dbReference type="EMBL" id="OBEI01000002">
    <property type="protein sequence ID" value="SNZ06202.1"/>
    <property type="molecule type" value="Genomic_DNA"/>
</dbReference>
<dbReference type="RefSeq" id="WP_096999786.1">
    <property type="nucleotide sequence ID" value="NZ_OBEI01000002.1"/>
</dbReference>
<name>A0A285N9N4_9AQUI</name>
<evidence type="ECO:0000313" key="1">
    <source>
        <dbReference type="EMBL" id="SNZ06202.1"/>
    </source>
</evidence>
<gene>
    <name evidence="1" type="ORF">SAMN06265182_0596</name>
</gene>
<dbReference type="AlphaFoldDB" id="A0A285N9N4"/>
<dbReference type="Proteomes" id="UP000219036">
    <property type="component" value="Unassembled WGS sequence"/>
</dbReference>
<accession>A0A285N9N4</accession>
<evidence type="ECO:0000313" key="2">
    <source>
        <dbReference type="Proteomes" id="UP000219036"/>
    </source>
</evidence>
<sequence>MNDKLFFDTNAILYFLSDAEIENKNINLDLFIPLITNDKQLFKIEEINVMTYEEFKRKYTK</sequence>
<proteinExistence type="predicted"/>
<evidence type="ECO:0008006" key="3">
    <source>
        <dbReference type="Google" id="ProtNLM"/>
    </source>
</evidence>